<organism evidence="15 16">
    <name type="scientific">Oopsacas minuta</name>
    <dbReference type="NCBI Taxonomy" id="111878"/>
    <lineage>
        <taxon>Eukaryota</taxon>
        <taxon>Metazoa</taxon>
        <taxon>Porifera</taxon>
        <taxon>Hexactinellida</taxon>
        <taxon>Hexasterophora</taxon>
        <taxon>Lyssacinosida</taxon>
        <taxon>Leucopsacidae</taxon>
        <taxon>Oopsacas</taxon>
    </lineage>
</organism>
<evidence type="ECO:0000256" key="1">
    <source>
        <dbReference type="ARBA" id="ARBA00004586"/>
    </source>
</evidence>
<name>A0AAV7KCT5_9METZ</name>
<evidence type="ECO:0000256" key="7">
    <source>
        <dbReference type="ARBA" id="ARBA00022824"/>
    </source>
</evidence>
<keyword evidence="9 13" id="KW-1133">Transmembrane helix</keyword>
<evidence type="ECO:0000256" key="2">
    <source>
        <dbReference type="ARBA" id="ARBA00012486"/>
    </source>
</evidence>
<evidence type="ECO:0000256" key="13">
    <source>
        <dbReference type="SAM" id="Phobius"/>
    </source>
</evidence>
<dbReference type="PROSITE" id="PS50127">
    <property type="entry name" value="UBC_2"/>
    <property type="match status" value="1"/>
</dbReference>
<dbReference type="EMBL" id="JAKMXF010000066">
    <property type="protein sequence ID" value="KAI6659317.1"/>
    <property type="molecule type" value="Genomic_DNA"/>
</dbReference>
<dbReference type="Gene3D" id="3.10.110.10">
    <property type="entry name" value="Ubiquitin Conjugating Enzyme"/>
    <property type="match status" value="1"/>
</dbReference>
<evidence type="ECO:0000256" key="5">
    <source>
        <dbReference type="ARBA" id="ARBA00022741"/>
    </source>
</evidence>
<dbReference type="CDD" id="cd23799">
    <property type="entry name" value="UBCc_UBE2J"/>
    <property type="match status" value="1"/>
</dbReference>
<evidence type="ECO:0000256" key="10">
    <source>
        <dbReference type="ARBA" id="ARBA00023136"/>
    </source>
</evidence>
<evidence type="ECO:0000256" key="8">
    <source>
        <dbReference type="ARBA" id="ARBA00022840"/>
    </source>
</evidence>
<keyword evidence="4 13" id="KW-0812">Transmembrane</keyword>
<keyword evidence="8" id="KW-0067">ATP-binding</keyword>
<comment type="subcellular location">
    <subcellularLocation>
        <location evidence="1">Endoplasmic reticulum membrane</location>
    </subcellularLocation>
</comment>
<dbReference type="EC" id="2.3.2.23" evidence="2"/>
<keyword evidence="10 13" id="KW-0472">Membrane</keyword>
<sequence length="224" mass="25644">MYSHPQTSIHASSALTALSRLKQDYLRIKKDPVPFISAEPLPSQILEWHFVVEGPQNSPYYGGFYHGKLLFPKEYPFKPPAIYMQTPNGRFRTNERICLSISDFHPELWNPSWSVSTILTGLLSFMLENSQTVGSIESSPYDKQKLAHDSLQYNLRNSLFKELFPEIVLRIQEKLQSESQAITTYSDSFESLPITKSIGKFVCKNLCLIVGGVVIYYTARYLYS</sequence>
<dbReference type="Pfam" id="PF00179">
    <property type="entry name" value="UQ_con"/>
    <property type="match status" value="1"/>
</dbReference>
<dbReference type="InterPro" id="IPR050113">
    <property type="entry name" value="Ub_conjugating_enzyme"/>
</dbReference>
<evidence type="ECO:0000313" key="16">
    <source>
        <dbReference type="Proteomes" id="UP001165289"/>
    </source>
</evidence>
<feature type="transmembrane region" description="Helical" evidence="13">
    <location>
        <begin position="201"/>
        <end position="219"/>
    </location>
</feature>
<evidence type="ECO:0000256" key="4">
    <source>
        <dbReference type="ARBA" id="ARBA00022692"/>
    </source>
</evidence>
<evidence type="ECO:0000256" key="6">
    <source>
        <dbReference type="ARBA" id="ARBA00022786"/>
    </source>
</evidence>
<evidence type="ECO:0000259" key="14">
    <source>
        <dbReference type="PROSITE" id="PS50127"/>
    </source>
</evidence>
<evidence type="ECO:0000256" key="12">
    <source>
        <dbReference type="ARBA" id="ARBA00073320"/>
    </source>
</evidence>
<dbReference type="InterPro" id="IPR000608">
    <property type="entry name" value="UBC"/>
</dbReference>
<protein>
    <recommendedName>
        <fullName evidence="12">Ubiquitin-conjugating enzyme E2 J2</fullName>
        <ecNumber evidence="2">2.3.2.23</ecNumber>
    </recommendedName>
</protein>
<feature type="domain" description="UBC core" evidence="14">
    <location>
        <begin position="16"/>
        <end position="173"/>
    </location>
</feature>
<evidence type="ECO:0000256" key="9">
    <source>
        <dbReference type="ARBA" id="ARBA00022989"/>
    </source>
</evidence>
<dbReference type="AlphaFoldDB" id="A0AAV7KCT5"/>
<keyword evidence="3" id="KW-0808">Transferase</keyword>
<dbReference type="InterPro" id="IPR016135">
    <property type="entry name" value="UBQ-conjugating_enzyme/RWD"/>
</dbReference>
<dbReference type="GO" id="GO:0061631">
    <property type="term" value="F:ubiquitin conjugating enzyme activity"/>
    <property type="evidence" value="ECO:0007669"/>
    <property type="project" value="UniProtKB-EC"/>
</dbReference>
<dbReference type="SMART" id="SM00212">
    <property type="entry name" value="UBCc"/>
    <property type="match status" value="1"/>
</dbReference>
<dbReference type="SUPFAM" id="SSF54495">
    <property type="entry name" value="UBC-like"/>
    <property type="match status" value="1"/>
</dbReference>
<proteinExistence type="predicted"/>
<dbReference type="FunFam" id="3.10.110.10:FF:000023">
    <property type="entry name" value="Ubiquitin-conjugating enzyme E2 J2"/>
    <property type="match status" value="1"/>
</dbReference>
<dbReference type="PANTHER" id="PTHR24067">
    <property type="entry name" value="UBIQUITIN-CONJUGATING ENZYME E2"/>
    <property type="match status" value="1"/>
</dbReference>
<comment type="caution">
    <text evidence="15">The sequence shown here is derived from an EMBL/GenBank/DDBJ whole genome shotgun (WGS) entry which is preliminary data.</text>
</comment>
<evidence type="ECO:0000256" key="3">
    <source>
        <dbReference type="ARBA" id="ARBA00022679"/>
    </source>
</evidence>
<evidence type="ECO:0000256" key="11">
    <source>
        <dbReference type="ARBA" id="ARBA00054775"/>
    </source>
</evidence>
<dbReference type="GO" id="GO:0005789">
    <property type="term" value="C:endoplasmic reticulum membrane"/>
    <property type="evidence" value="ECO:0007669"/>
    <property type="project" value="UniProtKB-SubCell"/>
</dbReference>
<evidence type="ECO:0000313" key="15">
    <source>
        <dbReference type="EMBL" id="KAI6659317.1"/>
    </source>
</evidence>
<keyword evidence="5" id="KW-0547">Nucleotide-binding</keyword>
<dbReference type="Proteomes" id="UP001165289">
    <property type="component" value="Unassembled WGS sequence"/>
</dbReference>
<dbReference type="GO" id="GO:0005524">
    <property type="term" value="F:ATP binding"/>
    <property type="evidence" value="ECO:0007669"/>
    <property type="project" value="UniProtKB-KW"/>
</dbReference>
<keyword evidence="16" id="KW-1185">Reference proteome</keyword>
<comment type="function">
    <text evidence="11">Catalyzes the covalent attachment of ubiquitin to other proteins. Seems to function in the selective degradation of misfolded membrane proteins from the endoplasmic reticulum (ERAD). In cooperation with the GATOR2 complex, catalyzes 'Lys-6'-linked ubiquitination of NPRL2.</text>
</comment>
<keyword evidence="7" id="KW-0256">Endoplasmic reticulum</keyword>
<reference evidence="15 16" key="1">
    <citation type="journal article" date="2023" name="BMC Biol.">
        <title>The compact genome of the sponge Oopsacas minuta (Hexactinellida) is lacking key metazoan core genes.</title>
        <authorList>
            <person name="Santini S."/>
            <person name="Schenkelaars Q."/>
            <person name="Jourda C."/>
            <person name="Duchesne M."/>
            <person name="Belahbib H."/>
            <person name="Rocher C."/>
            <person name="Selva M."/>
            <person name="Riesgo A."/>
            <person name="Vervoort M."/>
            <person name="Leys S.P."/>
            <person name="Kodjabachian L."/>
            <person name="Le Bivic A."/>
            <person name="Borchiellini C."/>
            <person name="Claverie J.M."/>
            <person name="Renard E."/>
        </authorList>
    </citation>
    <scope>NUCLEOTIDE SEQUENCE [LARGE SCALE GENOMIC DNA]</scope>
    <source>
        <strain evidence="15">SPO-2</strain>
    </source>
</reference>
<gene>
    <name evidence="15" type="ORF">LOD99_14988</name>
</gene>
<keyword evidence="6" id="KW-0833">Ubl conjugation pathway</keyword>
<accession>A0AAV7KCT5</accession>